<gene>
    <name evidence="1" type="ORF">CRM22_003548</name>
</gene>
<keyword evidence="2" id="KW-1185">Reference proteome</keyword>
<comment type="caution">
    <text evidence="1">The sequence shown here is derived from an EMBL/GenBank/DDBJ whole genome shotgun (WGS) entry which is preliminary data.</text>
</comment>
<evidence type="ECO:0000313" key="2">
    <source>
        <dbReference type="Proteomes" id="UP000308267"/>
    </source>
</evidence>
<dbReference type="AlphaFoldDB" id="A0A4V3SFU1"/>
<protein>
    <submittedName>
        <fullName evidence="1">Uncharacterized protein</fullName>
    </submittedName>
</protein>
<proteinExistence type="predicted"/>
<name>A0A4V3SFU1_OPIFE</name>
<accession>A0A4V3SFU1</accession>
<dbReference type="Proteomes" id="UP000308267">
    <property type="component" value="Unassembled WGS sequence"/>
</dbReference>
<organism evidence="1 2">
    <name type="scientific">Opisthorchis felineus</name>
    <dbReference type="NCBI Taxonomy" id="147828"/>
    <lineage>
        <taxon>Eukaryota</taxon>
        <taxon>Metazoa</taxon>
        <taxon>Spiralia</taxon>
        <taxon>Lophotrochozoa</taxon>
        <taxon>Platyhelminthes</taxon>
        <taxon>Trematoda</taxon>
        <taxon>Digenea</taxon>
        <taxon>Opisthorchiida</taxon>
        <taxon>Opisthorchiata</taxon>
        <taxon>Opisthorchiidae</taxon>
        <taxon>Opisthorchis</taxon>
    </lineage>
</organism>
<reference evidence="1 2" key="1">
    <citation type="journal article" date="2019" name="BMC Genomics">
        <title>New insights from Opisthorchis felineus genome: update on genomics of the epidemiologically important liver flukes.</title>
        <authorList>
            <person name="Ershov N.I."/>
            <person name="Mordvinov V.A."/>
            <person name="Prokhortchouk E.B."/>
            <person name="Pakharukova M.Y."/>
            <person name="Gunbin K.V."/>
            <person name="Ustyantsev K."/>
            <person name="Genaev M.A."/>
            <person name="Blinov A.G."/>
            <person name="Mazur A."/>
            <person name="Boulygina E."/>
            <person name="Tsygankova S."/>
            <person name="Khrameeva E."/>
            <person name="Chekanov N."/>
            <person name="Fan G."/>
            <person name="Xiao A."/>
            <person name="Zhang H."/>
            <person name="Xu X."/>
            <person name="Yang H."/>
            <person name="Solovyev V."/>
            <person name="Lee S.M."/>
            <person name="Liu X."/>
            <person name="Afonnikov D.A."/>
            <person name="Skryabin K.G."/>
        </authorList>
    </citation>
    <scope>NUCLEOTIDE SEQUENCE [LARGE SCALE GENOMIC DNA]</scope>
    <source>
        <strain evidence="1">AK-0245</strain>
        <tissue evidence="1">Whole organism</tissue>
    </source>
</reference>
<evidence type="ECO:0000313" key="1">
    <source>
        <dbReference type="EMBL" id="TGZ69774.1"/>
    </source>
</evidence>
<dbReference type="EMBL" id="SJOL01005819">
    <property type="protein sequence ID" value="TGZ69774.1"/>
    <property type="molecule type" value="Genomic_DNA"/>
</dbReference>
<sequence>MQDRLIICLQEQQVNESENQRKGAIHVLNVTGSSQVGIFFNDINNQYTEMQSTICVMNAGSFSAINGIFHDMSEKCTGESTRKDNSKYRTKIVNRAHPPRNSALHFGRLVLMNNHILSAMSIKVSACQVLETFLFIIHIM</sequence>